<proteinExistence type="inferred from homology"/>
<comment type="similarity">
    <text evidence="2">Belongs to the CorA metal ion transporter (MIT) (TC 1.A.35.5) family.</text>
</comment>
<keyword evidence="5" id="KW-0460">Magnesium</keyword>
<keyword evidence="6" id="KW-0809">Transit peptide</keyword>
<dbReference type="PANTHER" id="PTHR13890:SF0">
    <property type="entry name" value="MAGNESIUM TRANSPORTER MRS2 HOMOLOG, MITOCHONDRIAL"/>
    <property type="match status" value="1"/>
</dbReference>
<evidence type="ECO:0000256" key="5">
    <source>
        <dbReference type="ARBA" id="ARBA00022842"/>
    </source>
</evidence>
<keyword evidence="4 12" id="KW-0812">Transmembrane</keyword>
<keyword evidence="7 12" id="KW-1133">Transmembrane helix</keyword>
<name>A0A2P6TC49_CHLSO</name>
<dbReference type="InterPro" id="IPR011990">
    <property type="entry name" value="TPR-like_helical_dom_sf"/>
</dbReference>
<evidence type="ECO:0000256" key="3">
    <source>
        <dbReference type="ARBA" id="ARBA00022448"/>
    </source>
</evidence>
<feature type="coiled-coil region" evidence="10">
    <location>
        <begin position="613"/>
        <end position="643"/>
    </location>
</feature>
<dbReference type="Proteomes" id="UP000239899">
    <property type="component" value="Unassembled WGS sequence"/>
</dbReference>
<evidence type="ECO:0000256" key="12">
    <source>
        <dbReference type="SAM" id="Phobius"/>
    </source>
</evidence>
<evidence type="ECO:0000256" key="11">
    <source>
        <dbReference type="SAM" id="MobiDB-lite"/>
    </source>
</evidence>
<dbReference type="InterPro" id="IPR007317">
    <property type="entry name" value="GET4"/>
</dbReference>
<dbReference type="AlphaFoldDB" id="A0A2P6TC49"/>
<keyword evidence="9 12" id="KW-0472">Membrane</keyword>
<dbReference type="Pfam" id="PF22099">
    <property type="entry name" value="MRS2-like"/>
    <property type="match status" value="1"/>
</dbReference>
<evidence type="ECO:0000256" key="9">
    <source>
        <dbReference type="ARBA" id="ARBA00023136"/>
    </source>
</evidence>
<feature type="transmembrane region" description="Helical" evidence="12">
    <location>
        <begin position="865"/>
        <end position="886"/>
    </location>
</feature>
<protein>
    <submittedName>
        <fullName evidence="13">Mg2+ transporter</fullName>
    </submittedName>
</protein>
<evidence type="ECO:0000313" key="14">
    <source>
        <dbReference type="Proteomes" id="UP000239899"/>
    </source>
</evidence>
<feature type="transmembrane region" description="Helical" evidence="12">
    <location>
        <begin position="833"/>
        <end position="853"/>
    </location>
</feature>
<keyword evidence="3" id="KW-0813">Transport</keyword>
<dbReference type="CDD" id="cd12823">
    <property type="entry name" value="Mrs2_Mfm1p-like"/>
    <property type="match status" value="1"/>
</dbReference>
<organism evidence="13 14">
    <name type="scientific">Chlorella sorokiniana</name>
    <name type="common">Freshwater green alga</name>
    <dbReference type="NCBI Taxonomy" id="3076"/>
    <lineage>
        <taxon>Eukaryota</taxon>
        <taxon>Viridiplantae</taxon>
        <taxon>Chlorophyta</taxon>
        <taxon>core chlorophytes</taxon>
        <taxon>Trebouxiophyceae</taxon>
        <taxon>Chlorellales</taxon>
        <taxon>Chlorellaceae</taxon>
        <taxon>Chlorella clade</taxon>
        <taxon>Chlorella</taxon>
    </lineage>
</organism>
<dbReference type="PANTHER" id="PTHR13890">
    <property type="entry name" value="RNA SPLICING PROTEIN MRS2, MITOCHONDRIAL"/>
    <property type="match status" value="1"/>
</dbReference>
<dbReference type="GO" id="GO:0045048">
    <property type="term" value="P:protein insertion into ER membrane"/>
    <property type="evidence" value="ECO:0007669"/>
    <property type="project" value="InterPro"/>
</dbReference>
<gene>
    <name evidence="13" type="ORF">C2E21_9231</name>
</gene>
<dbReference type="OrthoDB" id="10251508at2759"/>
<evidence type="ECO:0000256" key="1">
    <source>
        <dbReference type="ARBA" id="ARBA00004141"/>
    </source>
</evidence>
<sequence length="895" mass="96649">MASAGTQKVLRKLEASLAEGQFYEAHEQCKTVYYRLRARRQAEDSYTLCTEGARLQLQRGQLNCGVELCQLLVEAYVADKLEPSDEAVRRLLSLVDAFPLQGRPEGADPPVQECAAFVSAAVKWLRSAGDWQHEAALEGRLAAYATSALGWQGLGFALPHYARAGDAAAMAAAVAAAASQGGSGEEDLFVARAALSMAAVQPPPAAPQPAAGQRQLDAAAELAGPAYAAAAGHAAPDTPLLHFVGLFLEALRRQSEELVELLAQRYRPSLDRDPQLWQLLMKARAQGSLRQRRPGGGGSVGGGASDLACRTIVPGRLQQGGLLAFQPSSPGGSGASAYDVDAGSVAGEVHGYPRTLGGGGGGGNGAGPLTRASLPTETFQQLRQAVLTSLDIADNAEHTIDYEDGGSEVQEDILLESCPSVKEVGKSVFETLRIDQAGKTRRVYVRRRDLIRAHGLQPRDLRRVDPSLSPTKVSPSITIKEECVLLNIGGVRAVVTQDKCLLFEPNSPSSRKFLEIVMPKIQAAVAANARRSAMRGLRASQSADGGMSDSLEGDYYGNDEDERIFPFELEMLEGALMVATGKLDAELVAATRRVSGMLQKLPREITPVNLEELRRVKQLLVELESKAETMRDLLEELMDDEEEFIQLNLSSRPLREERRKQRERERLEREMADRRSGLAEGQADAAPAASSSSYMQAAGIAGVPPDAAARSNRSQRITELRQRVGEDAGAKGSSSKSGSSKGSSSSKSGSSKGAAEEDDSGYQDAQDALEEMMEEEEEERELEEVEDLLEYYLQRAANTQSEAERLLAGARDLEESIGVSLSARRFEVNRLELLLSIASFAAALGAMVAGIFGMNLRSTLEMSVIGFWGTTGMIVLGSWWVFYLIYKYTKRKRIL</sequence>
<feature type="region of interest" description="Disordered" evidence="11">
    <location>
        <begin position="654"/>
        <end position="691"/>
    </location>
</feature>
<feature type="compositionally biased region" description="Low complexity" evidence="11">
    <location>
        <begin position="730"/>
        <end position="753"/>
    </location>
</feature>
<comment type="caution">
    <text evidence="13">The sequence shown here is derived from an EMBL/GenBank/DDBJ whole genome shotgun (WGS) entry which is preliminary data.</text>
</comment>
<dbReference type="InterPro" id="IPR039204">
    <property type="entry name" value="MRS2-like"/>
</dbReference>
<keyword evidence="14" id="KW-1185">Reference proteome</keyword>
<dbReference type="Pfam" id="PF01544">
    <property type="entry name" value="CorA"/>
    <property type="match status" value="1"/>
</dbReference>
<evidence type="ECO:0000256" key="6">
    <source>
        <dbReference type="ARBA" id="ARBA00022946"/>
    </source>
</evidence>
<reference evidence="13 14" key="1">
    <citation type="journal article" date="2018" name="Plant J.">
        <title>Genome sequences of Chlorella sorokiniana UTEX 1602 and Micractinium conductrix SAG 241.80: implications to maltose excretion by a green alga.</title>
        <authorList>
            <person name="Arriola M.B."/>
            <person name="Velmurugan N."/>
            <person name="Zhang Y."/>
            <person name="Plunkett M.H."/>
            <person name="Hondzo H."/>
            <person name="Barney B.M."/>
        </authorList>
    </citation>
    <scope>NUCLEOTIDE SEQUENCE [LARGE SCALE GENOMIC DNA]</scope>
    <source>
        <strain evidence="14">UTEX 1602</strain>
    </source>
</reference>
<dbReference type="InterPro" id="IPR002523">
    <property type="entry name" value="MgTranspt_CorA/ZnTranspt_ZntB"/>
</dbReference>
<dbReference type="Pfam" id="PF04190">
    <property type="entry name" value="GET4"/>
    <property type="match status" value="1"/>
</dbReference>
<evidence type="ECO:0000256" key="10">
    <source>
        <dbReference type="SAM" id="Coils"/>
    </source>
</evidence>
<evidence type="ECO:0000256" key="4">
    <source>
        <dbReference type="ARBA" id="ARBA00022692"/>
    </source>
</evidence>
<keyword evidence="10" id="KW-0175">Coiled coil</keyword>
<dbReference type="EMBL" id="LHPG02000025">
    <property type="protein sequence ID" value="PRW20211.1"/>
    <property type="molecule type" value="Genomic_DNA"/>
</dbReference>
<feature type="region of interest" description="Disordered" evidence="11">
    <location>
        <begin position="722"/>
        <end position="781"/>
    </location>
</feature>
<dbReference type="Gene3D" id="1.20.58.340">
    <property type="entry name" value="Magnesium transport protein CorA, transmembrane region"/>
    <property type="match status" value="1"/>
</dbReference>
<evidence type="ECO:0000313" key="13">
    <source>
        <dbReference type="EMBL" id="PRW20211.1"/>
    </source>
</evidence>
<dbReference type="Gene3D" id="2.40.128.330">
    <property type="match status" value="1"/>
</dbReference>
<feature type="compositionally biased region" description="Basic and acidic residues" evidence="11">
    <location>
        <begin position="654"/>
        <end position="677"/>
    </location>
</feature>
<dbReference type="GO" id="GO:0016020">
    <property type="term" value="C:membrane"/>
    <property type="evidence" value="ECO:0007669"/>
    <property type="project" value="UniProtKB-SubCell"/>
</dbReference>
<dbReference type="Gene3D" id="1.25.40.10">
    <property type="entry name" value="Tetratricopeptide repeat domain"/>
    <property type="match status" value="1"/>
</dbReference>
<comment type="subcellular location">
    <subcellularLocation>
        <location evidence="1">Membrane</location>
        <topology evidence="1">Multi-pass membrane protein</topology>
    </subcellularLocation>
</comment>
<feature type="compositionally biased region" description="Acidic residues" evidence="11">
    <location>
        <begin position="756"/>
        <end position="781"/>
    </location>
</feature>
<accession>A0A2P6TC49</accession>
<keyword evidence="8" id="KW-0406">Ion transport</keyword>
<evidence type="ECO:0000256" key="8">
    <source>
        <dbReference type="ARBA" id="ARBA00023065"/>
    </source>
</evidence>
<dbReference type="GO" id="GO:0015095">
    <property type="term" value="F:magnesium ion transmembrane transporter activity"/>
    <property type="evidence" value="ECO:0007669"/>
    <property type="project" value="UniProtKB-ARBA"/>
</dbReference>
<evidence type="ECO:0000256" key="2">
    <source>
        <dbReference type="ARBA" id="ARBA00007535"/>
    </source>
</evidence>
<evidence type="ECO:0000256" key="7">
    <source>
        <dbReference type="ARBA" id="ARBA00022989"/>
    </source>
</evidence>